<keyword evidence="3" id="KW-0326">Glycosidase</keyword>
<name>A0A0U3IQM7_9HYME</name>
<protein>
    <submittedName>
        <fullName evidence="7">Putative endochitinase 3</fullName>
    </submittedName>
</protein>
<dbReference type="EMBL" id="KT359540">
    <property type="protein sequence ID" value="ALV66648.1"/>
    <property type="molecule type" value="mRNA"/>
</dbReference>
<accession>A0A0U3IQM7</accession>
<reference evidence="7" key="1">
    <citation type="journal article" date="2015" name="Mol. Biol. Evol.">
        <title>Laterally transferred gene recruited as a venom in parasitoid wasps.</title>
        <authorList>
            <person name="Martinson E.O."/>
            <person name="Martinson V.G."/>
            <person name="Edwards R."/>
            <person name="Mrinalini"/>
            <person name="Werren J.H."/>
        </authorList>
    </citation>
    <scope>NUCLEOTIDE SEQUENCE</scope>
</reference>
<dbReference type="AlphaFoldDB" id="A0A0U3IQM7"/>
<proteinExistence type="evidence at transcript level"/>
<evidence type="ECO:0000256" key="1">
    <source>
        <dbReference type="ARBA" id="ARBA00022801"/>
    </source>
</evidence>
<feature type="chain" id="PRO_5006840113" evidence="5">
    <location>
        <begin position="21"/>
        <end position="214"/>
    </location>
</feature>
<keyword evidence="4" id="KW-0624">Polysaccharide degradation</keyword>
<dbReference type="PANTHER" id="PTHR22595:SF197">
    <property type="entry name" value="CHITINASE FAMILY PROTEIN"/>
    <property type="match status" value="1"/>
</dbReference>
<dbReference type="PANTHER" id="PTHR22595">
    <property type="entry name" value="CHITINASE-RELATED"/>
    <property type="match status" value="1"/>
</dbReference>
<dbReference type="GO" id="GO:0000272">
    <property type="term" value="P:polysaccharide catabolic process"/>
    <property type="evidence" value="ECO:0007669"/>
    <property type="project" value="UniProtKB-KW"/>
</dbReference>
<organism evidence="7">
    <name type="scientific">Melittobia sp. EOM-2016</name>
    <dbReference type="NCBI Taxonomy" id="1775962"/>
    <lineage>
        <taxon>Eukaryota</taxon>
        <taxon>Metazoa</taxon>
        <taxon>Ecdysozoa</taxon>
        <taxon>Arthropoda</taxon>
        <taxon>Hexapoda</taxon>
        <taxon>Insecta</taxon>
        <taxon>Pterygota</taxon>
        <taxon>Neoptera</taxon>
        <taxon>Endopterygota</taxon>
        <taxon>Hymenoptera</taxon>
        <taxon>Apocrita</taxon>
        <taxon>Proctotrupomorpha</taxon>
        <taxon>Chalcidoidea</taxon>
        <taxon>Eulophidae</taxon>
        <taxon>Tetrastichinae</taxon>
        <taxon>Melittobia</taxon>
    </lineage>
</organism>
<dbReference type="SUPFAM" id="SSF53955">
    <property type="entry name" value="Lysozyme-like"/>
    <property type="match status" value="1"/>
</dbReference>
<evidence type="ECO:0000256" key="5">
    <source>
        <dbReference type="SAM" id="SignalP"/>
    </source>
</evidence>
<dbReference type="InterPro" id="IPR023346">
    <property type="entry name" value="Lysozyme-like_dom_sf"/>
</dbReference>
<evidence type="ECO:0000313" key="7">
    <source>
        <dbReference type="EMBL" id="ALV66648.1"/>
    </source>
</evidence>
<dbReference type="Pfam" id="PF00182">
    <property type="entry name" value="Glyco_hydro_19"/>
    <property type="match status" value="1"/>
</dbReference>
<feature type="domain" description="Glycoside hydrolase family 19 catalytic" evidence="6">
    <location>
        <begin position="51"/>
        <end position="154"/>
    </location>
</feature>
<dbReference type="GO" id="GO:0004568">
    <property type="term" value="F:chitinase activity"/>
    <property type="evidence" value="ECO:0007669"/>
    <property type="project" value="InterPro"/>
</dbReference>
<dbReference type="GO" id="GO:0006032">
    <property type="term" value="P:chitin catabolic process"/>
    <property type="evidence" value="ECO:0007669"/>
    <property type="project" value="InterPro"/>
</dbReference>
<evidence type="ECO:0000259" key="6">
    <source>
        <dbReference type="Pfam" id="PF00182"/>
    </source>
</evidence>
<feature type="signal peptide" evidence="5">
    <location>
        <begin position="1"/>
        <end position="20"/>
    </location>
</feature>
<dbReference type="InterPro" id="IPR000726">
    <property type="entry name" value="Glyco_hydro_19_cat"/>
</dbReference>
<evidence type="ECO:0000256" key="3">
    <source>
        <dbReference type="ARBA" id="ARBA00023295"/>
    </source>
</evidence>
<keyword evidence="1" id="KW-0378">Hydrolase</keyword>
<keyword evidence="2" id="KW-0119">Carbohydrate metabolism</keyword>
<dbReference type="CDD" id="cd00325">
    <property type="entry name" value="chitinase_GH19"/>
    <property type="match status" value="1"/>
</dbReference>
<keyword evidence="5" id="KW-0732">Signal</keyword>
<evidence type="ECO:0000256" key="2">
    <source>
        <dbReference type="ARBA" id="ARBA00023277"/>
    </source>
</evidence>
<dbReference type="Gene3D" id="1.10.530.10">
    <property type="match status" value="1"/>
</dbReference>
<evidence type="ECO:0000256" key="4">
    <source>
        <dbReference type="ARBA" id="ARBA00023326"/>
    </source>
</evidence>
<dbReference type="GO" id="GO:0016998">
    <property type="term" value="P:cell wall macromolecule catabolic process"/>
    <property type="evidence" value="ECO:0007669"/>
    <property type="project" value="InterPro"/>
</dbReference>
<sequence>MKGFVALLVLLVACVYSAEAATVSQAEFNAAVTKNGYKAPSTEVYRNFVEGASKYSKEEQAMFLAQLLHESAGFRYTEELKCLTGNKCAGKYVDKVGLSGKKYYGRGYMQLTWGANYKAASQALGLGDKLLREPELVATNKKYAMLVSVWFWDARVRPVLGSSNQFGRTTKAINGGECKYPKYHSRAQNRWKIYLKVAEAFSIKNKAEESGCYN</sequence>